<evidence type="ECO:0000313" key="2">
    <source>
        <dbReference type="Proteomes" id="UP000233551"/>
    </source>
</evidence>
<dbReference type="EMBL" id="PGOL01003113">
    <property type="protein sequence ID" value="PKI42988.1"/>
    <property type="molecule type" value="Genomic_DNA"/>
</dbReference>
<name>A0A2I0IG85_PUNGR</name>
<sequence>MGDPARSGPRSVQRSAQTCYLPVLAHYACTSLSQLALKLPVINEFCTNIHKFAAESISLCSNDLHLCVHALLRLSSLRLECLPAVSAASVVCVTDEQTMGCKEVRGRY</sequence>
<dbReference type="Proteomes" id="UP000233551">
    <property type="component" value="Unassembled WGS sequence"/>
</dbReference>
<evidence type="ECO:0000313" key="1">
    <source>
        <dbReference type="EMBL" id="PKI42988.1"/>
    </source>
</evidence>
<dbReference type="AlphaFoldDB" id="A0A2I0IG85"/>
<proteinExistence type="predicted"/>
<gene>
    <name evidence="1" type="ORF">CRG98_036613</name>
</gene>
<protein>
    <submittedName>
        <fullName evidence="1">Uncharacterized protein</fullName>
    </submittedName>
</protein>
<keyword evidence="2" id="KW-1185">Reference proteome</keyword>
<accession>A0A2I0IG85</accession>
<comment type="caution">
    <text evidence="1">The sequence shown here is derived from an EMBL/GenBank/DDBJ whole genome shotgun (WGS) entry which is preliminary data.</text>
</comment>
<reference evidence="1 2" key="1">
    <citation type="submission" date="2017-11" db="EMBL/GenBank/DDBJ databases">
        <title>De-novo sequencing of pomegranate (Punica granatum L.) genome.</title>
        <authorList>
            <person name="Akparov Z."/>
            <person name="Amiraslanov A."/>
            <person name="Hajiyeva S."/>
            <person name="Abbasov M."/>
            <person name="Kaur K."/>
            <person name="Hamwieh A."/>
            <person name="Solovyev V."/>
            <person name="Salamov A."/>
            <person name="Braich B."/>
            <person name="Kosarev P."/>
            <person name="Mahmoud A."/>
            <person name="Hajiyev E."/>
            <person name="Babayeva S."/>
            <person name="Izzatullayeva V."/>
            <person name="Mammadov A."/>
            <person name="Mammadov A."/>
            <person name="Sharifova S."/>
            <person name="Ojaghi J."/>
            <person name="Eynullazada K."/>
            <person name="Bayramov B."/>
            <person name="Abdulazimova A."/>
            <person name="Shahmuradov I."/>
        </authorList>
    </citation>
    <scope>NUCLEOTIDE SEQUENCE [LARGE SCALE GENOMIC DNA]</scope>
    <source>
        <strain evidence="2">cv. AG2017</strain>
        <tissue evidence="1">Leaf</tissue>
    </source>
</reference>
<organism evidence="1 2">
    <name type="scientific">Punica granatum</name>
    <name type="common">Pomegranate</name>
    <dbReference type="NCBI Taxonomy" id="22663"/>
    <lineage>
        <taxon>Eukaryota</taxon>
        <taxon>Viridiplantae</taxon>
        <taxon>Streptophyta</taxon>
        <taxon>Embryophyta</taxon>
        <taxon>Tracheophyta</taxon>
        <taxon>Spermatophyta</taxon>
        <taxon>Magnoliopsida</taxon>
        <taxon>eudicotyledons</taxon>
        <taxon>Gunneridae</taxon>
        <taxon>Pentapetalae</taxon>
        <taxon>rosids</taxon>
        <taxon>malvids</taxon>
        <taxon>Myrtales</taxon>
        <taxon>Lythraceae</taxon>
        <taxon>Punica</taxon>
    </lineage>
</organism>